<organism evidence="1 2">
    <name type="scientific">Ephemerocybe angulata</name>
    <dbReference type="NCBI Taxonomy" id="980116"/>
    <lineage>
        <taxon>Eukaryota</taxon>
        <taxon>Fungi</taxon>
        <taxon>Dikarya</taxon>
        <taxon>Basidiomycota</taxon>
        <taxon>Agaricomycotina</taxon>
        <taxon>Agaricomycetes</taxon>
        <taxon>Agaricomycetidae</taxon>
        <taxon>Agaricales</taxon>
        <taxon>Agaricineae</taxon>
        <taxon>Psathyrellaceae</taxon>
        <taxon>Ephemerocybe</taxon>
    </lineage>
</organism>
<name>A0A8H6ICB0_9AGAR</name>
<proteinExistence type="predicted"/>
<evidence type="ECO:0000313" key="2">
    <source>
        <dbReference type="Proteomes" id="UP000521943"/>
    </source>
</evidence>
<comment type="caution">
    <text evidence="1">The sequence shown here is derived from an EMBL/GenBank/DDBJ whole genome shotgun (WGS) entry which is preliminary data.</text>
</comment>
<dbReference type="EMBL" id="JACGCI010000006">
    <property type="protein sequence ID" value="KAF6762930.1"/>
    <property type="molecule type" value="Genomic_DNA"/>
</dbReference>
<sequence length="275" mass="29253">MAALSTLRGRSACLADGCHCRTFIANITAAGAIFTASSATQACVCSDAYYKHEITPALGEFKGGSVRNGCGGFVLAICLCWVPGAIVPVATLPSIFTALPATQTTPSVPAAGYSTIIPVTSSPATQGSVSTISQTRVHLVHSPRGRDPFYDNTSHGLEEGPSALNSEASVAVHTLNATKFTESSRSEDEAHCYLYASYSKEYDTLEQFCAAHPGMHNSTLVKNIYFYRFVKVTLENLGLSESRQHIIEHDGHHLNVDSVIGSIGHLVAANTFNNI</sequence>
<protein>
    <submittedName>
        <fullName evidence="1">Uncharacterized protein</fullName>
    </submittedName>
</protein>
<reference evidence="1 2" key="1">
    <citation type="submission" date="2020-07" db="EMBL/GenBank/DDBJ databases">
        <title>Comparative genomics of pyrophilous fungi reveals a link between fire events and developmental genes.</title>
        <authorList>
            <consortium name="DOE Joint Genome Institute"/>
            <person name="Steindorff A.S."/>
            <person name="Carver A."/>
            <person name="Calhoun S."/>
            <person name="Stillman K."/>
            <person name="Liu H."/>
            <person name="Lipzen A."/>
            <person name="Pangilinan J."/>
            <person name="Labutti K."/>
            <person name="Bruns T.D."/>
            <person name="Grigoriev I.V."/>
        </authorList>
    </citation>
    <scope>NUCLEOTIDE SEQUENCE [LARGE SCALE GENOMIC DNA]</scope>
    <source>
        <strain evidence="1 2">CBS 144469</strain>
    </source>
</reference>
<keyword evidence="2" id="KW-1185">Reference proteome</keyword>
<gene>
    <name evidence="1" type="ORF">DFP72DRAFT_841118</name>
</gene>
<evidence type="ECO:0000313" key="1">
    <source>
        <dbReference type="EMBL" id="KAF6762930.1"/>
    </source>
</evidence>
<dbReference type="Proteomes" id="UP000521943">
    <property type="component" value="Unassembled WGS sequence"/>
</dbReference>
<accession>A0A8H6ICB0</accession>
<dbReference type="AlphaFoldDB" id="A0A8H6ICB0"/>